<dbReference type="AlphaFoldDB" id="A0A348MJY4"/>
<name>A0A348MJY4_UNCW3</name>
<dbReference type="InterPro" id="IPR036921">
    <property type="entry name" value="PurM-like_N_sf"/>
</dbReference>
<dbReference type="FunFam" id="3.90.650.10:FF:000011">
    <property type="entry name" value="Phosphoribosylformylglycinamidine cyclo-ligase"/>
    <property type="match status" value="1"/>
</dbReference>
<sequence length="340" mass="38128">MKYKDSGVNISKANQTVKDIKKLVRSTYSKNVLSDIGIFGSIYSGKFSGYKKPVLVSSCDGVGTKVLIAEQVNFFDHLGEDIVNHSVNDILAVGAKPLYFLDYIGMGKLERNKINIIISSMVKACKYNSLSLVGGELAEMSDVYNFTHYDIVGFIVGICEKDNILTGQNIKKGDHILGLPSNGFHTNGYSLIRNIIKEKNLNLKKPLKNSKIPLYKELLKPHMSYFNQVYPLIEKKKINGIAHITGGGFKENIERILPQNVDAIIETSSWEVPNLFKNFCQIGNIKFYESYRVFNMGIGMVLIVSKKNIASVENFFKKIKIEYRKIGYIVSGKGNVSLVR</sequence>
<evidence type="ECO:0000256" key="12">
    <source>
        <dbReference type="ARBA" id="ARBA00032931"/>
    </source>
</evidence>
<evidence type="ECO:0000256" key="9">
    <source>
        <dbReference type="ARBA" id="ARBA00022755"/>
    </source>
</evidence>
<evidence type="ECO:0000256" key="6">
    <source>
        <dbReference type="ARBA" id="ARBA00022490"/>
    </source>
</evidence>
<feature type="domain" description="PurM-like C-terminal" evidence="17">
    <location>
        <begin position="171"/>
        <end position="335"/>
    </location>
</feature>
<evidence type="ECO:0000256" key="13">
    <source>
        <dbReference type="ARBA" id="ARBA00033093"/>
    </source>
</evidence>
<comment type="subcellular location">
    <subcellularLocation>
        <location evidence="1 15">Cytoplasm</location>
    </subcellularLocation>
</comment>
<comment type="pathway">
    <text evidence="2 15">Purine metabolism; IMP biosynthesis via de novo pathway; 5-amino-1-(5-phospho-D-ribosyl)imidazole from N(2)-formyl-N(1)-(5-phospho-D-ribosyl)glycinamide: step 2/2.</text>
</comment>
<keyword evidence="8 15" id="KW-0547">Nucleotide-binding</keyword>
<feature type="domain" description="PurM-like N-terminal" evidence="16">
    <location>
        <begin position="54"/>
        <end position="158"/>
    </location>
</feature>
<keyword evidence="10 15" id="KW-0067">ATP-binding</keyword>
<evidence type="ECO:0000256" key="15">
    <source>
        <dbReference type="HAMAP-Rule" id="MF_00741"/>
    </source>
</evidence>
<dbReference type="Pfam" id="PF02769">
    <property type="entry name" value="AIRS_C"/>
    <property type="match status" value="1"/>
</dbReference>
<evidence type="ECO:0000256" key="8">
    <source>
        <dbReference type="ARBA" id="ARBA00022741"/>
    </source>
</evidence>
<dbReference type="CDD" id="cd02196">
    <property type="entry name" value="PurM"/>
    <property type="match status" value="1"/>
</dbReference>
<dbReference type="GO" id="GO:0046084">
    <property type="term" value="P:adenine biosynthetic process"/>
    <property type="evidence" value="ECO:0007669"/>
    <property type="project" value="TreeGrafter"/>
</dbReference>
<dbReference type="EMBL" id="DMCX01000020">
    <property type="protein sequence ID" value="HAF07360.1"/>
    <property type="molecule type" value="Genomic_DNA"/>
</dbReference>
<evidence type="ECO:0000256" key="4">
    <source>
        <dbReference type="ARBA" id="ARBA00013047"/>
    </source>
</evidence>
<evidence type="ECO:0000256" key="5">
    <source>
        <dbReference type="ARBA" id="ARBA00020367"/>
    </source>
</evidence>
<reference evidence="18 19" key="1">
    <citation type="journal article" date="2018" name="Nat. Biotechnol.">
        <title>A standardized bacterial taxonomy based on genome phylogeny substantially revises the tree of life.</title>
        <authorList>
            <person name="Parks D.H."/>
            <person name="Chuvochina M."/>
            <person name="Waite D.W."/>
            <person name="Rinke C."/>
            <person name="Skarshewski A."/>
            <person name="Chaumeil P.A."/>
            <person name="Hugenholtz P."/>
        </authorList>
    </citation>
    <scope>NUCLEOTIDE SEQUENCE [LARGE SCALE GENOMIC DNA]</scope>
    <source>
        <strain evidence="18">UBA7921</strain>
    </source>
</reference>
<evidence type="ECO:0000259" key="17">
    <source>
        <dbReference type="Pfam" id="PF02769"/>
    </source>
</evidence>
<dbReference type="NCBIfam" id="TIGR00878">
    <property type="entry name" value="purM"/>
    <property type="match status" value="1"/>
</dbReference>
<evidence type="ECO:0000256" key="10">
    <source>
        <dbReference type="ARBA" id="ARBA00022840"/>
    </source>
</evidence>
<comment type="catalytic activity">
    <reaction evidence="14 15">
        <text>2-formamido-N(1)-(5-O-phospho-beta-D-ribosyl)acetamidine + ATP = 5-amino-1-(5-phospho-beta-D-ribosyl)imidazole + ADP + phosphate + H(+)</text>
        <dbReference type="Rhea" id="RHEA:23032"/>
        <dbReference type="ChEBI" id="CHEBI:15378"/>
        <dbReference type="ChEBI" id="CHEBI:30616"/>
        <dbReference type="ChEBI" id="CHEBI:43474"/>
        <dbReference type="ChEBI" id="CHEBI:137981"/>
        <dbReference type="ChEBI" id="CHEBI:147287"/>
        <dbReference type="ChEBI" id="CHEBI:456216"/>
        <dbReference type="EC" id="6.3.3.1"/>
    </reaction>
</comment>
<dbReference type="Pfam" id="PF00586">
    <property type="entry name" value="AIRS"/>
    <property type="match status" value="1"/>
</dbReference>
<dbReference type="InterPro" id="IPR004733">
    <property type="entry name" value="PurM_cligase"/>
</dbReference>
<organism evidence="18 19">
    <name type="scientific">candidate division WOR-3 bacterium</name>
    <dbReference type="NCBI Taxonomy" id="2052148"/>
    <lineage>
        <taxon>Bacteria</taxon>
        <taxon>Bacteria division WOR-3</taxon>
    </lineage>
</organism>
<evidence type="ECO:0000256" key="11">
    <source>
        <dbReference type="ARBA" id="ARBA00031908"/>
    </source>
</evidence>
<evidence type="ECO:0000256" key="14">
    <source>
        <dbReference type="ARBA" id="ARBA00049057"/>
    </source>
</evidence>
<dbReference type="Proteomes" id="UP000262454">
    <property type="component" value="Unassembled WGS sequence"/>
</dbReference>
<evidence type="ECO:0000313" key="19">
    <source>
        <dbReference type="Proteomes" id="UP000262454"/>
    </source>
</evidence>
<evidence type="ECO:0000256" key="2">
    <source>
        <dbReference type="ARBA" id="ARBA00004686"/>
    </source>
</evidence>
<evidence type="ECO:0000256" key="3">
    <source>
        <dbReference type="ARBA" id="ARBA00010280"/>
    </source>
</evidence>
<dbReference type="GO" id="GO:0005829">
    <property type="term" value="C:cytosol"/>
    <property type="evidence" value="ECO:0007669"/>
    <property type="project" value="TreeGrafter"/>
</dbReference>
<dbReference type="GO" id="GO:0006189">
    <property type="term" value="P:'de novo' IMP biosynthetic process"/>
    <property type="evidence" value="ECO:0007669"/>
    <property type="project" value="UniProtKB-UniRule"/>
</dbReference>
<dbReference type="EC" id="6.3.3.1" evidence="4 15"/>
<evidence type="ECO:0000259" key="16">
    <source>
        <dbReference type="Pfam" id="PF00586"/>
    </source>
</evidence>
<dbReference type="PANTHER" id="PTHR10520:SF12">
    <property type="entry name" value="TRIFUNCTIONAL PURINE BIOSYNTHETIC PROTEIN ADENOSINE-3"/>
    <property type="match status" value="1"/>
</dbReference>
<dbReference type="InterPro" id="IPR036676">
    <property type="entry name" value="PurM-like_C_sf"/>
</dbReference>
<keyword evidence="9 15" id="KW-0658">Purine biosynthesis</keyword>
<dbReference type="Gene3D" id="3.90.650.10">
    <property type="entry name" value="PurM-like C-terminal domain"/>
    <property type="match status" value="1"/>
</dbReference>
<keyword evidence="7 15" id="KW-0436">Ligase</keyword>
<dbReference type="HAMAP" id="MF_00741">
    <property type="entry name" value="AIRS"/>
    <property type="match status" value="1"/>
</dbReference>
<dbReference type="UniPathway" id="UPA00074">
    <property type="reaction ID" value="UER00129"/>
</dbReference>
<keyword evidence="6 15" id="KW-0963">Cytoplasm</keyword>
<dbReference type="SUPFAM" id="SSF55326">
    <property type="entry name" value="PurM N-terminal domain-like"/>
    <property type="match status" value="1"/>
</dbReference>
<dbReference type="GO" id="GO:0004641">
    <property type="term" value="F:phosphoribosylformylglycinamidine cyclo-ligase activity"/>
    <property type="evidence" value="ECO:0007669"/>
    <property type="project" value="UniProtKB-UniRule"/>
</dbReference>
<protein>
    <recommendedName>
        <fullName evidence="5 15">Phosphoribosylformylglycinamidine cyclo-ligase</fullName>
        <ecNumber evidence="4 15">6.3.3.1</ecNumber>
    </recommendedName>
    <alternativeName>
        <fullName evidence="12 15">AIR synthase</fullName>
    </alternativeName>
    <alternativeName>
        <fullName evidence="13 15">AIRS</fullName>
    </alternativeName>
    <alternativeName>
        <fullName evidence="11 15">Phosphoribosyl-aminoimidazole synthetase</fullName>
    </alternativeName>
</protein>
<dbReference type="GO" id="GO:0005524">
    <property type="term" value="F:ATP binding"/>
    <property type="evidence" value="ECO:0007669"/>
    <property type="project" value="UniProtKB-KW"/>
</dbReference>
<evidence type="ECO:0000313" key="18">
    <source>
        <dbReference type="EMBL" id="HAF07360.1"/>
    </source>
</evidence>
<gene>
    <name evidence="15" type="primary">purM</name>
    <name evidence="18" type="ORF">DCG82_03030</name>
</gene>
<dbReference type="Gene3D" id="3.30.1330.10">
    <property type="entry name" value="PurM-like, N-terminal domain"/>
    <property type="match status" value="1"/>
</dbReference>
<evidence type="ECO:0000256" key="1">
    <source>
        <dbReference type="ARBA" id="ARBA00004496"/>
    </source>
</evidence>
<dbReference type="InterPro" id="IPR010918">
    <property type="entry name" value="PurM-like_C_dom"/>
</dbReference>
<dbReference type="PANTHER" id="PTHR10520">
    <property type="entry name" value="TRIFUNCTIONAL PURINE BIOSYNTHETIC PROTEIN ADENOSINE-3-RELATED"/>
    <property type="match status" value="1"/>
</dbReference>
<dbReference type="InterPro" id="IPR016188">
    <property type="entry name" value="PurM-like_N"/>
</dbReference>
<accession>A0A348MJY4</accession>
<evidence type="ECO:0000256" key="7">
    <source>
        <dbReference type="ARBA" id="ARBA00022598"/>
    </source>
</evidence>
<dbReference type="GO" id="GO:0004637">
    <property type="term" value="F:phosphoribosylamine-glycine ligase activity"/>
    <property type="evidence" value="ECO:0007669"/>
    <property type="project" value="TreeGrafter"/>
</dbReference>
<comment type="similarity">
    <text evidence="3 15">Belongs to the AIR synthase family.</text>
</comment>
<comment type="caution">
    <text evidence="18">The sequence shown here is derived from an EMBL/GenBank/DDBJ whole genome shotgun (WGS) entry which is preliminary data.</text>
</comment>
<dbReference type="SUPFAM" id="SSF56042">
    <property type="entry name" value="PurM C-terminal domain-like"/>
    <property type="match status" value="1"/>
</dbReference>
<proteinExistence type="inferred from homology"/>